<keyword evidence="2" id="KW-1185">Reference proteome</keyword>
<proteinExistence type="predicted"/>
<name>A0A0L0ULT6_9BASI</name>
<dbReference type="Proteomes" id="UP000054564">
    <property type="component" value="Unassembled WGS sequence"/>
</dbReference>
<comment type="caution">
    <text evidence="1">The sequence shown here is derived from an EMBL/GenBank/DDBJ whole genome shotgun (WGS) entry which is preliminary data.</text>
</comment>
<sequence>VTELRNLRRRGLLEVCFRVQWTGSWEVSVKTELNQLSLNVLSLVNGDTVLRPLDVHAEKKYCVAGIFDLEFGLHFSPKALRLFANNNQVVDVAEDDCILPTWHLHPVEHTRIGLRDGEADGF</sequence>
<accession>A0A0L0ULT6</accession>
<protein>
    <submittedName>
        <fullName evidence="1">Uncharacterized protein</fullName>
    </submittedName>
</protein>
<evidence type="ECO:0000313" key="1">
    <source>
        <dbReference type="EMBL" id="KNE88012.1"/>
    </source>
</evidence>
<dbReference type="AlphaFoldDB" id="A0A0L0ULT6"/>
<dbReference type="EMBL" id="AJIL01003412">
    <property type="protein sequence ID" value="KNE88012.1"/>
    <property type="molecule type" value="Genomic_DNA"/>
</dbReference>
<evidence type="ECO:0000313" key="2">
    <source>
        <dbReference type="Proteomes" id="UP000054564"/>
    </source>
</evidence>
<feature type="non-terminal residue" evidence="1">
    <location>
        <position position="1"/>
    </location>
</feature>
<organism evidence="1 2">
    <name type="scientific">Puccinia striiformis f. sp. tritici PST-78</name>
    <dbReference type="NCBI Taxonomy" id="1165861"/>
    <lineage>
        <taxon>Eukaryota</taxon>
        <taxon>Fungi</taxon>
        <taxon>Dikarya</taxon>
        <taxon>Basidiomycota</taxon>
        <taxon>Pucciniomycotina</taxon>
        <taxon>Pucciniomycetes</taxon>
        <taxon>Pucciniales</taxon>
        <taxon>Pucciniaceae</taxon>
        <taxon>Puccinia</taxon>
    </lineage>
</organism>
<reference evidence="2" key="1">
    <citation type="submission" date="2014-03" db="EMBL/GenBank/DDBJ databases">
        <title>The Genome Sequence of Puccinia striiformis f. sp. tritici PST-78.</title>
        <authorList>
            <consortium name="The Broad Institute Genome Sequencing Platform"/>
            <person name="Cuomo C."/>
            <person name="Hulbert S."/>
            <person name="Chen X."/>
            <person name="Walker B."/>
            <person name="Young S.K."/>
            <person name="Zeng Q."/>
            <person name="Gargeya S."/>
            <person name="Fitzgerald M."/>
            <person name="Haas B."/>
            <person name="Abouelleil A."/>
            <person name="Alvarado L."/>
            <person name="Arachchi H.M."/>
            <person name="Berlin A.M."/>
            <person name="Chapman S.B."/>
            <person name="Goldberg J."/>
            <person name="Griggs A."/>
            <person name="Gujja S."/>
            <person name="Hansen M."/>
            <person name="Howarth C."/>
            <person name="Imamovic A."/>
            <person name="Larimer J."/>
            <person name="McCowan C."/>
            <person name="Montmayeur A."/>
            <person name="Murphy C."/>
            <person name="Neiman D."/>
            <person name="Pearson M."/>
            <person name="Priest M."/>
            <person name="Roberts A."/>
            <person name="Saif S."/>
            <person name="Shea T."/>
            <person name="Sisk P."/>
            <person name="Sykes S."/>
            <person name="Wortman J."/>
            <person name="Nusbaum C."/>
            <person name="Birren B."/>
        </authorList>
    </citation>
    <scope>NUCLEOTIDE SEQUENCE [LARGE SCALE GENOMIC DNA]</scope>
    <source>
        <strain evidence="2">race PST-78</strain>
    </source>
</reference>
<gene>
    <name evidence="1" type="ORF">PSTG_18593</name>
</gene>